<dbReference type="InterPro" id="IPR000086">
    <property type="entry name" value="NUDIX_hydrolase_dom"/>
</dbReference>
<dbReference type="EMBL" id="VLTN01000013">
    <property type="protein sequence ID" value="KAA0154073.1"/>
    <property type="molecule type" value="Genomic_DNA"/>
</dbReference>
<dbReference type="Pfam" id="PF00293">
    <property type="entry name" value="NUDIX"/>
    <property type="match status" value="1"/>
</dbReference>
<sequence>MGTVAPATAATTTARENSRTVPTGHGSRVVAASPSAVPEAPAAESWAATAKLNPFGDLDVSFTERGRAMAEASPAQTRDAVMQVISDAAQKTARGCTLTLRGPHECAMAVPLALACGYRFHRATGDDCIMRFFAKHGAAAEATGEDPLPMAAHTMMATGGVVFNSRGEVLLIRQTYDRHAEWRLPGGALDPHETLVQGAAREVGEETGVKVQPLGVLSLRQAPVYESLFGKGFLGASVLFAVDDAAETGADDGRPVLAWPKDEILEARWVPLAHALRPFPALRASRQRGTETAAQRLARARQVSDTVSHGMTRSAYQRVSVVRGAMAAGLVALVPEEAIAEAVSGGCITEGEVEAARAGIPGAVPLLREVFHADGFPHGRQGLPWYALMPGPAPSTGSPAE</sequence>
<evidence type="ECO:0000256" key="1">
    <source>
        <dbReference type="ARBA" id="ARBA00001946"/>
    </source>
</evidence>
<dbReference type="PANTHER" id="PTHR43046:SF14">
    <property type="entry name" value="MUTT_NUDIX FAMILY PROTEIN"/>
    <property type="match status" value="1"/>
</dbReference>
<dbReference type="PROSITE" id="PS51462">
    <property type="entry name" value="NUDIX"/>
    <property type="match status" value="1"/>
</dbReference>
<evidence type="ECO:0000313" key="6">
    <source>
        <dbReference type="Proteomes" id="UP000323011"/>
    </source>
</evidence>
<feature type="region of interest" description="Disordered" evidence="3">
    <location>
        <begin position="1"/>
        <end position="26"/>
    </location>
</feature>
<keyword evidence="6" id="KW-1185">Reference proteome</keyword>
<protein>
    <recommendedName>
        <fullName evidence="4">Nudix hydrolase domain-containing protein</fullName>
    </recommendedName>
</protein>
<name>A0A5A8CLR7_CAFRO</name>
<dbReference type="Proteomes" id="UP000323011">
    <property type="component" value="Unassembled WGS sequence"/>
</dbReference>
<reference evidence="5 6" key="1">
    <citation type="submission" date="2019-07" db="EMBL/GenBank/DDBJ databases">
        <title>Genomes of Cafeteria roenbergensis.</title>
        <authorList>
            <person name="Fischer M.G."/>
            <person name="Hackl T."/>
            <person name="Roman M."/>
        </authorList>
    </citation>
    <scope>NUCLEOTIDE SEQUENCE [LARGE SCALE GENOMIC DNA]</scope>
    <source>
        <strain evidence="5 6">BVI</strain>
    </source>
</reference>
<gene>
    <name evidence="5" type="ORF">FNF29_02696</name>
</gene>
<feature type="compositionally biased region" description="Low complexity" evidence="3">
    <location>
        <begin position="1"/>
        <end position="14"/>
    </location>
</feature>
<dbReference type="PROSITE" id="PS00893">
    <property type="entry name" value="NUDIX_BOX"/>
    <property type="match status" value="1"/>
</dbReference>
<dbReference type="AlphaFoldDB" id="A0A5A8CLR7"/>
<evidence type="ECO:0000259" key="4">
    <source>
        <dbReference type="PROSITE" id="PS51462"/>
    </source>
</evidence>
<comment type="caution">
    <text evidence="5">The sequence shown here is derived from an EMBL/GenBank/DDBJ whole genome shotgun (WGS) entry which is preliminary data.</text>
</comment>
<dbReference type="PANTHER" id="PTHR43046">
    <property type="entry name" value="GDP-MANNOSE MANNOSYL HYDROLASE"/>
    <property type="match status" value="1"/>
</dbReference>
<proteinExistence type="predicted"/>
<dbReference type="InterPro" id="IPR015797">
    <property type="entry name" value="NUDIX_hydrolase-like_dom_sf"/>
</dbReference>
<evidence type="ECO:0000256" key="3">
    <source>
        <dbReference type="SAM" id="MobiDB-lite"/>
    </source>
</evidence>
<feature type="domain" description="Nudix hydrolase" evidence="4">
    <location>
        <begin position="153"/>
        <end position="295"/>
    </location>
</feature>
<organism evidence="5 6">
    <name type="scientific">Cafeteria roenbergensis</name>
    <name type="common">Marine flagellate</name>
    <dbReference type="NCBI Taxonomy" id="33653"/>
    <lineage>
        <taxon>Eukaryota</taxon>
        <taxon>Sar</taxon>
        <taxon>Stramenopiles</taxon>
        <taxon>Bigyra</taxon>
        <taxon>Opalozoa</taxon>
        <taxon>Bicosoecida</taxon>
        <taxon>Cafeteriaceae</taxon>
        <taxon>Cafeteria</taxon>
    </lineage>
</organism>
<dbReference type="Gene3D" id="3.90.79.10">
    <property type="entry name" value="Nucleoside Triphosphate Pyrophosphohydrolase"/>
    <property type="match status" value="1"/>
</dbReference>
<dbReference type="SUPFAM" id="SSF55811">
    <property type="entry name" value="Nudix"/>
    <property type="match status" value="1"/>
</dbReference>
<evidence type="ECO:0000313" key="5">
    <source>
        <dbReference type="EMBL" id="KAA0154073.1"/>
    </source>
</evidence>
<evidence type="ECO:0000256" key="2">
    <source>
        <dbReference type="ARBA" id="ARBA00022801"/>
    </source>
</evidence>
<dbReference type="GO" id="GO:0016787">
    <property type="term" value="F:hydrolase activity"/>
    <property type="evidence" value="ECO:0007669"/>
    <property type="project" value="UniProtKB-KW"/>
</dbReference>
<accession>A0A5A8CLR7</accession>
<comment type="cofactor">
    <cofactor evidence="1">
        <name>Mg(2+)</name>
        <dbReference type="ChEBI" id="CHEBI:18420"/>
    </cofactor>
</comment>
<dbReference type="InterPro" id="IPR020084">
    <property type="entry name" value="NUDIX_hydrolase_CS"/>
</dbReference>
<keyword evidence="2" id="KW-0378">Hydrolase</keyword>